<dbReference type="InterPro" id="IPR053012">
    <property type="entry name" value="ER-organelle_contact"/>
</dbReference>
<feature type="domain" description="CRAL-TRIO" evidence="7">
    <location>
        <begin position="78"/>
        <end position="234"/>
    </location>
</feature>
<feature type="compositionally biased region" description="Polar residues" evidence="5">
    <location>
        <begin position="270"/>
        <end position="279"/>
    </location>
</feature>
<name>A0A7R9M0Q2_9ACAR</name>
<dbReference type="SUPFAM" id="SSF52087">
    <property type="entry name" value="CRAL/TRIO domain"/>
    <property type="match status" value="1"/>
</dbReference>
<dbReference type="SUPFAM" id="SSF46938">
    <property type="entry name" value="CRAL/TRIO N-terminal domain"/>
    <property type="match status" value="1"/>
</dbReference>
<keyword evidence="3 6" id="KW-1133">Transmembrane helix</keyword>
<organism evidence="8">
    <name type="scientific">Oppiella nova</name>
    <dbReference type="NCBI Taxonomy" id="334625"/>
    <lineage>
        <taxon>Eukaryota</taxon>
        <taxon>Metazoa</taxon>
        <taxon>Ecdysozoa</taxon>
        <taxon>Arthropoda</taxon>
        <taxon>Chelicerata</taxon>
        <taxon>Arachnida</taxon>
        <taxon>Acari</taxon>
        <taxon>Acariformes</taxon>
        <taxon>Sarcoptiformes</taxon>
        <taxon>Oribatida</taxon>
        <taxon>Brachypylina</taxon>
        <taxon>Oppioidea</taxon>
        <taxon>Oppiidae</taxon>
        <taxon>Oppiella</taxon>
    </lineage>
</organism>
<evidence type="ECO:0000256" key="4">
    <source>
        <dbReference type="ARBA" id="ARBA00023136"/>
    </source>
</evidence>
<dbReference type="PANTHER" id="PTHR46384:SF1">
    <property type="entry name" value="MOTILE SPERM DOMAIN-CONTAINING PROTEIN 2"/>
    <property type="match status" value="1"/>
</dbReference>
<sequence>MDSKDPILISKIRDRIAEEVNAHPELYDRCDADRVSRNDWSIERYLQLNKCDVDLSYHMVRDAMRWRKSYGVNARTDLDFPIEFHKIGAFFSYAVDRNGRPIIYGRIKLYKNFPKLVDVMKEFIIHIINRIDEQSQESGWGMVWDLRGAGPSNWDISFLTFIMGSLKNYYPRGMAYLLCYGVNAFMSGFVKLGLNLLNEESRSKIHILKTNELHDYIAPDNVPDFMGGKCTQSYTHVPDGAREATVVGIERGLEMAKRNGKPPNLVMNHKSPTSPTTPTIARLKGLDSTGSAPPTPSLNVNRLAYNVSQFNEDFIPIPTTTEEKIRKFKPDVSRNAWIRRLKGLLPISLWLPEYKYKENLLTDIIVGITVAIFQVPQSMGYCLIAHVPPIYGLYSAFFPALFYTLFGTGFHSAFGPF</sequence>
<evidence type="ECO:0000256" key="5">
    <source>
        <dbReference type="SAM" id="MobiDB-lite"/>
    </source>
</evidence>
<dbReference type="Gene3D" id="3.40.525.10">
    <property type="entry name" value="CRAL-TRIO lipid binding domain"/>
    <property type="match status" value="1"/>
</dbReference>
<dbReference type="GO" id="GO:0140284">
    <property type="term" value="C:endoplasmic reticulum-endosome membrane contact site"/>
    <property type="evidence" value="ECO:0007669"/>
    <property type="project" value="TreeGrafter"/>
</dbReference>
<keyword evidence="2 6" id="KW-0812">Transmembrane</keyword>
<feature type="transmembrane region" description="Helical" evidence="6">
    <location>
        <begin position="393"/>
        <end position="414"/>
    </location>
</feature>
<keyword evidence="4 6" id="KW-0472">Membrane</keyword>
<dbReference type="InterPro" id="IPR036273">
    <property type="entry name" value="CRAL/TRIO_N_dom_sf"/>
</dbReference>
<evidence type="ECO:0000313" key="9">
    <source>
        <dbReference type="Proteomes" id="UP000728032"/>
    </source>
</evidence>
<dbReference type="CDD" id="cd00170">
    <property type="entry name" value="SEC14"/>
    <property type="match status" value="1"/>
</dbReference>
<accession>A0A7R9M0Q2</accession>
<evidence type="ECO:0000256" key="1">
    <source>
        <dbReference type="ARBA" id="ARBA00004141"/>
    </source>
</evidence>
<dbReference type="Proteomes" id="UP000728032">
    <property type="component" value="Unassembled WGS sequence"/>
</dbReference>
<feature type="region of interest" description="Disordered" evidence="5">
    <location>
        <begin position="258"/>
        <end position="295"/>
    </location>
</feature>
<feature type="non-terminal residue" evidence="8">
    <location>
        <position position="417"/>
    </location>
</feature>
<dbReference type="EMBL" id="CAJPVJ010004539">
    <property type="protein sequence ID" value="CAG2168705.1"/>
    <property type="molecule type" value="Genomic_DNA"/>
</dbReference>
<evidence type="ECO:0000256" key="6">
    <source>
        <dbReference type="SAM" id="Phobius"/>
    </source>
</evidence>
<protein>
    <recommendedName>
        <fullName evidence="7">CRAL-TRIO domain-containing protein</fullName>
    </recommendedName>
</protein>
<dbReference type="EMBL" id="OC919364">
    <property type="protein sequence ID" value="CAD7651208.1"/>
    <property type="molecule type" value="Genomic_DNA"/>
</dbReference>
<dbReference type="InterPro" id="IPR001251">
    <property type="entry name" value="CRAL-TRIO_dom"/>
</dbReference>
<dbReference type="InterPro" id="IPR011547">
    <property type="entry name" value="SLC26A/SulP_dom"/>
</dbReference>
<evidence type="ECO:0000256" key="3">
    <source>
        <dbReference type="ARBA" id="ARBA00022989"/>
    </source>
</evidence>
<evidence type="ECO:0000256" key="2">
    <source>
        <dbReference type="ARBA" id="ARBA00022692"/>
    </source>
</evidence>
<gene>
    <name evidence="8" type="ORF">ONB1V03_LOCUS8192</name>
</gene>
<dbReference type="PROSITE" id="PS50191">
    <property type="entry name" value="CRAL_TRIO"/>
    <property type="match status" value="1"/>
</dbReference>
<dbReference type="Pfam" id="PF00916">
    <property type="entry name" value="Sulfate_transp"/>
    <property type="match status" value="1"/>
</dbReference>
<comment type="subcellular location">
    <subcellularLocation>
        <location evidence="1">Membrane</location>
        <topology evidence="1">Multi-pass membrane protein</topology>
    </subcellularLocation>
</comment>
<reference evidence="8" key="1">
    <citation type="submission" date="2020-11" db="EMBL/GenBank/DDBJ databases">
        <authorList>
            <person name="Tran Van P."/>
        </authorList>
    </citation>
    <scope>NUCLEOTIDE SEQUENCE</scope>
</reference>
<dbReference type="Pfam" id="PF00650">
    <property type="entry name" value="CRAL_TRIO"/>
    <property type="match status" value="1"/>
</dbReference>
<dbReference type="GO" id="GO:0016020">
    <property type="term" value="C:membrane"/>
    <property type="evidence" value="ECO:0007669"/>
    <property type="project" value="UniProtKB-SubCell"/>
</dbReference>
<evidence type="ECO:0000313" key="8">
    <source>
        <dbReference type="EMBL" id="CAD7651208.1"/>
    </source>
</evidence>
<dbReference type="OrthoDB" id="75724at2759"/>
<dbReference type="GO" id="GO:0012505">
    <property type="term" value="C:endomembrane system"/>
    <property type="evidence" value="ECO:0007669"/>
    <property type="project" value="TreeGrafter"/>
</dbReference>
<feature type="transmembrane region" description="Helical" evidence="6">
    <location>
        <begin position="364"/>
        <end position="387"/>
    </location>
</feature>
<evidence type="ECO:0000259" key="7">
    <source>
        <dbReference type="PROSITE" id="PS50191"/>
    </source>
</evidence>
<dbReference type="SMART" id="SM00516">
    <property type="entry name" value="SEC14"/>
    <property type="match status" value="1"/>
</dbReference>
<proteinExistence type="predicted"/>
<dbReference type="AlphaFoldDB" id="A0A7R9M0Q2"/>
<dbReference type="InterPro" id="IPR036865">
    <property type="entry name" value="CRAL-TRIO_dom_sf"/>
</dbReference>
<keyword evidence="9" id="KW-1185">Reference proteome</keyword>
<dbReference type="PANTHER" id="PTHR46384">
    <property type="entry name" value="MOTILE SPERM DOMAIN-CONTAINING PROTEIN 2"/>
    <property type="match status" value="1"/>
</dbReference>